<dbReference type="OMA" id="NIWFRIQ"/>
<dbReference type="InParanoid" id="A0A061EV82"/>
<evidence type="ECO:0000313" key="7">
    <source>
        <dbReference type="Proteomes" id="UP000026915"/>
    </source>
</evidence>
<comment type="cofactor">
    <cofactor evidence="1">
        <name>FAD</name>
        <dbReference type="ChEBI" id="CHEBI:57692"/>
    </cofactor>
</comment>
<evidence type="ECO:0000259" key="5">
    <source>
        <dbReference type="PROSITE" id="PS51379"/>
    </source>
</evidence>
<feature type="domain" description="4Fe-4S ferredoxin-type" evidence="5">
    <location>
        <begin position="147"/>
        <end position="176"/>
    </location>
</feature>
<evidence type="ECO:0000256" key="2">
    <source>
        <dbReference type="ARBA" id="ARBA00022630"/>
    </source>
</evidence>
<dbReference type="Gramene" id="EOY08322">
    <property type="protein sequence ID" value="EOY08322"/>
    <property type="gene ID" value="TCM_022662"/>
</dbReference>
<keyword evidence="3" id="KW-0274">FAD</keyword>
<keyword evidence="7" id="KW-1185">Reference proteome</keyword>
<reference evidence="6 7" key="1">
    <citation type="journal article" date="2013" name="Genome Biol.">
        <title>The genome sequence of the most widely cultivated cacao type and its use to identify candidate genes regulating pod color.</title>
        <authorList>
            <person name="Motamayor J.C."/>
            <person name="Mockaitis K."/>
            <person name="Schmutz J."/>
            <person name="Haiminen N."/>
            <person name="Iii D.L."/>
            <person name="Cornejo O."/>
            <person name="Findley S.D."/>
            <person name="Zheng P."/>
            <person name="Utro F."/>
            <person name="Royaert S."/>
            <person name="Saski C."/>
            <person name="Jenkins J."/>
            <person name="Podicheti R."/>
            <person name="Zhao M."/>
            <person name="Scheffler B.E."/>
            <person name="Stack J.C."/>
            <person name="Feltus F.A."/>
            <person name="Mustiga G.M."/>
            <person name="Amores F."/>
            <person name="Phillips W."/>
            <person name="Marelli J.P."/>
            <person name="May G.D."/>
            <person name="Shapiro H."/>
            <person name="Ma J."/>
            <person name="Bustamante C.D."/>
            <person name="Schnell R.J."/>
            <person name="Main D."/>
            <person name="Gilbert D."/>
            <person name="Parida L."/>
            <person name="Kuhn D.N."/>
        </authorList>
    </citation>
    <scope>NUCLEOTIDE SEQUENCE [LARGE SCALE GENOMIC DNA]</scope>
    <source>
        <strain evidence="7">cv. Matina 1-6</strain>
    </source>
</reference>
<dbReference type="InterPro" id="IPR052542">
    <property type="entry name" value="Cholesterol_Oxidase"/>
</dbReference>
<keyword evidence="4" id="KW-0560">Oxidoreductase</keyword>
<dbReference type="PROSITE" id="PS51379">
    <property type="entry name" value="4FE4S_FER_2"/>
    <property type="match status" value="1"/>
</dbReference>
<proteinExistence type="predicted"/>
<evidence type="ECO:0000313" key="6">
    <source>
        <dbReference type="EMBL" id="EOY08322.1"/>
    </source>
</evidence>
<dbReference type="PROSITE" id="PS00198">
    <property type="entry name" value="4FE4S_FER_1"/>
    <property type="match status" value="1"/>
</dbReference>
<evidence type="ECO:0000256" key="4">
    <source>
        <dbReference type="ARBA" id="ARBA00023002"/>
    </source>
</evidence>
<organism evidence="6 7">
    <name type="scientific">Theobroma cacao</name>
    <name type="common">Cacao</name>
    <name type="synonym">Cocoa</name>
    <dbReference type="NCBI Taxonomy" id="3641"/>
    <lineage>
        <taxon>Eukaryota</taxon>
        <taxon>Viridiplantae</taxon>
        <taxon>Streptophyta</taxon>
        <taxon>Embryophyta</taxon>
        <taxon>Tracheophyta</taxon>
        <taxon>Spermatophyta</taxon>
        <taxon>Magnoliopsida</taxon>
        <taxon>eudicotyledons</taxon>
        <taxon>Gunneridae</taxon>
        <taxon>Pentapetalae</taxon>
        <taxon>rosids</taxon>
        <taxon>malvids</taxon>
        <taxon>Malvales</taxon>
        <taxon>Malvaceae</taxon>
        <taxon>Byttnerioideae</taxon>
        <taxon>Theobroma</taxon>
    </lineage>
</organism>
<dbReference type="InterPro" id="IPR017900">
    <property type="entry name" value="4Fe4S_Fe_S_CS"/>
</dbReference>
<protein>
    <recommendedName>
        <fullName evidence="5">4Fe-4S ferredoxin-type domain-containing protein</fullName>
    </recommendedName>
</protein>
<gene>
    <name evidence="6" type="ORF">TCM_022662</name>
</gene>
<dbReference type="AlphaFoldDB" id="A0A061EV82"/>
<dbReference type="PROSITE" id="PS51257">
    <property type="entry name" value="PROKAR_LIPOPROTEIN"/>
    <property type="match status" value="1"/>
</dbReference>
<dbReference type="SUPFAM" id="SSF51905">
    <property type="entry name" value="FAD/NAD(P)-binding domain"/>
    <property type="match status" value="1"/>
</dbReference>
<dbReference type="EMBL" id="CM001883">
    <property type="protein sequence ID" value="EOY08322.1"/>
    <property type="molecule type" value="Genomic_DNA"/>
</dbReference>
<dbReference type="PANTHER" id="PTHR47470:SF1">
    <property type="entry name" value="FAD-DEPENDENT OXIDOREDUCTASE 2 FAD BINDING DOMAIN-CONTAINING PROTEIN"/>
    <property type="match status" value="1"/>
</dbReference>
<sequence>MEKPADLKQMLPDGEDGYDAVVVGSGYGGSVAACRLAGVKVCLAEKGRKWEAKDHVSCEDGESEYRCQLWPKGCFVSEIRNGQRNGNGTGIVGEASAATMLRIRSVPGQFPIAKVMKEIDYGEVEEMVQDSMKLSMNFDLGEPPSRLLMHQNLDICKACGNCLAGCPYNAKNSTDKNYLVSAIQAYPL</sequence>
<dbReference type="eggNOG" id="ENOG502QSPJ">
    <property type="taxonomic scope" value="Eukaryota"/>
</dbReference>
<dbReference type="InterPro" id="IPR017896">
    <property type="entry name" value="4Fe4S_Fe-S-bd"/>
</dbReference>
<dbReference type="HOGENOM" id="CLU_1443416_0_0_1"/>
<dbReference type="PANTHER" id="PTHR47470">
    <property type="entry name" value="CHOLESTEROL OXIDASE"/>
    <property type="match status" value="1"/>
</dbReference>
<evidence type="ECO:0000256" key="3">
    <source>
        <dbReference type="ARBA" id="ARBA00022827"/>
    </source>
</evidence>
<dbReference type="InterPro" id="IPR036188">
    <property type="entry name" value="FAD/NAD-bd_sf"/>
</dbReference>
<dbReference type="GO" id="GO:0016491">
    <property type="term" value="F:oxidoreductase activity"/>
    <property type="evidence" value="ECO:0007669"/>
    <property type="project" value="UniProtKB-KW"/>
</dbReference>
<keyword evidence="2" id="KW-0285">Flavoprotein</keyword>
<evidence type="ECO:0000256" key="1">
    <source>
        <dbReference type="ARBA" id="ARBA00001974"/>
    </source>
</evidence>
<dbReference type="Proteomes" id="UP000026915">
    <property type="component" value="Chromosome 5"/>
</dbReference>
<dbReference type="Gene3D" id="3.50.50.60">
    <property type="entry name" value="FAD/NAD(P)-binding domain"/>
    <property type="match status" value="1"/>
</dbReference>
<name>A0A061EV82_THECC</name>
<accession>A0A061EV82</accession>